<feature type="chain" id="PRO_5009523623" description="DUF4190 domain-containing protein" evidence="2">
    <location>
        <begin position="27"/>
        <end position="140"/>
    </location>
</feature>
<organism evidence="3 4">
    <name type="scientific">Candidatus Kaiserbacteria bacterium RIFCSPHIGHO2_02_FULL_49_11</name>
    <dbReference type="NCBI Taxonomy" id="1798489"/>
    <lineage>
        <taxon>Bacteria</taxon>
        <taxon>Candidatus Kaiseribacteriota</taxon>
    </lineage>
</organism>
<evidence type="ECO:0000313" key="3">
    <source>
        <dbReference type="EMBL" id="OGG54684.1"/>
    </source>
</evidence>
<gene>
    <name evidence="3" type="ORF">A3D62_03285</name>
</gene>
<evidence type="ECO:0000256" key="1">
    <source>
        <dbReference type="SAM" id="Phobius"/>
    </source>
</evidence>
<dbReference type="Pfam" id="PF18895">
    <property type="entry name" value="T4SS_pilin"/>
    <property type="match status" value="1"/>
</dbReference>
<feature type="transmembrane region" description="Helical" evidence="1">
    <location>
        <begin position="72"/>
        <end position="93"/>
    </location>
</feature>
<evidence type="ECO:0000313" key="4">
    <source>
        <dbReference type="Proteomes" id="UP000177659"/>
    </source>
</evidence>
<sequence>MRRFLKNVFGTPLALLVLSAPYTLSAQIIQISGGDYNTPGRYSDSFGSSGSFFGFGPSCLPLRTFGDLICLFVYYINLVVPIIIALAVLGFFWGAFKYFSSGDENTIAEGRKFLGWGLLGLFVAVSIWGILRILVQTFLP</sequence>
<protein>
    <recommendedName>
        <fullName evidence="5">DUF4190 domain-containing protein</fullName>
    </recommendedName>
</protein>
<keyword evidence="1" id="KW-0812">Transmembrane</keyword>
<dbReference type="InterPro" id="IPR043993">
    <property type="entry name" value="T4SS_pilin"/>
</dbReference>
<evidence type="ECO:0008006" key="5">
    <source>
        <dbReference type="Google" id="ProtNLM"/>
    </source>
</evidence>
<keyword evidence="1" id="KW-1133">Transmembrane helix</keyword>
<name>A0A1F6CZR4_9BACT</name>
<dbReference type="AlphaFoldDB" id="A0A1F6CZR4"/>
<accession>A0A1F6CZR4</accession>
<feature type="transmembrane region" description="Helical" evidence="1">
    <location>
        <begin position="113"/>
        <end position="135"/>
    </location>
</feature>
<reference evidence="3 4" key="1">
    <citation type="journal article" date="2016" name="Nat. Commun.">
        <title>Thousands of microbial genomes shed light on interconnected biogeochemical processes in an aquifer system.</title>
        <authorList>
            <person name="Anantharaman K."/>
            <person name="Brown C.T."/>
            <person name="Hug L.A."/>
            <person name="Sharon I."/>
            <person name="Castelle C.J."/>
            <person name="Probst A.J."/>
            <person name="Thomas B.C."/>
            <person name="Singh A."/>
            <person name="Wilkins M.J."/>
            <person name="Karaoz U."/>
            <person name="Brodie E.L."/>
            <person name="Williams K.H."/>
            <person name="Hubbard S.S."/>
            <person name="Banfield J.F."/>
        </authorList>
    </citation>
    <scope>NUCLEOTIDE SEQUENCE [LARGE SCALE GENOMIC DNA]</scope>
</reference>
<feature type="signal peptide" evidence="2">
    <location>
        <begin position="1"/>
        <end position="26"/>
    </location>
</feature>
<dbReference type="Proteomes" id="UP000177659">
    <property type="component" value="Unassembled WGS sequence"/>
</dbReference>
<proteinExistence type="predicted"/>
<comment type="caution">
    <text evidence="3">The sequence shown here is derived from an EMBL/GenBank/DDBJ whole genome shotgun (WGS) entry which is preliminary data.</text>
</comment>
<evidence type="ECO:0000256" key="2">
    <source>
        <dbReference type="SAM" id="SignalP"/>
    </source>
</evidence>
<keyword evidence="1" id="KW-0472">Membrane</keyword>
<dbReference type="EMBL" id="MFLC01000034">
    <property type="protein sequence ID" value="OGG54684.1"/>
    <property type="molecule type" value="Genomic_DNA"/>
</dbReference>
<keyword evidence="2" id="KW-0732">Signal</keyword>